<dbReference type="RefSeq" id="WP_268114938.1">
    <property type="nucleotide sequence ID" value="NZ_CP113524.1"/>
</dbReference>
<evidence type="ECO:0000259" key="4">
    <source>
        <dbReference type="Pfam" id="PF24547"/>
    </source>
</evidence>
<feature type="compositionally biased region" description="Polar residues" evidence="1">
    <location>
        <begin position="2139"/>
        <end position="2149"/>
    </location>
</feature>
<sequence length="4676" mass="519834">MKIFMQKMKLRRKTAGVMAVILTTMAFLPYVPPIMVSFADYAQLIEAVSLPSWDAARYDADNNNNYTATGLMYENKVFHLGSPVKEGNFPAGAKQYLVENKQHSKGEFKEFDKTFIYCVQGHNRNTMIHLGSQAFFEKYWTATSRPEEFPKDIGNEELEKFNFLMNVYGSYMGKNDSIEACNDANAGTAKYIVASVINWIAADECAFTGIDLATDLIIFKGSDNYQAVIKQMNPNAVGDRSVYSQLSSTQIPEEYKAKGCTNWAEWMFGQVWDAATITSKLDVDAEETIYHAKIDHATETYTITVPYPNAAVKDYYQRFSAKDLYGDWTYNGPTDAGLVFSSQSGEVPTDGKGIGVLYWANPGQYGLELAKDIGSAKLATFKFYTQDPGDPWGLVYTFDASQTYFVAKLDKDLEVHVVPGSLPNGVKRYKHTEAFGANYNVSLSTFDSETGKPLAGSRWDILEKFDDSQLDNTDLDLDGPERYSSNLGSLTGASWEEDAGGDEERISTNYSGDTGLNDSGANLYNQGNSSGSQFKRWSNPENDPCSADDHITNQNGELHYVDSLGRMVNKKAHSDAKSYTYEKGYCSGHPAPVIEYEEVPEPEYDEETGDPTNEDDIERVEEENQALHDTKWAEWLSGVQECERLVEKGGFFHAIDPSGAPQKEALEQDRDQFYKDFISLDYEYSAKETTPAPGYALHGSHPDDIPLEWRTVSSSEYKNYRSSGMRSVNLEEDSISLDTSLLQKDDFTSRQDLLMGFGAVEQVDLVDEKDFIVSDHEEQTERETEVEVSSENETMEQPEEEKQRETEEESQKETEAEEAEETTSEAIETTTEAETQPEISAEVPEETTAQEETQESQAETLKETIPETLPLELPQPVKKKKATLSQADAIDGGISFTGFLEQIKVSITSSLRMVADKTNSLFKLTSKKKGAGGCSSLSSLPESTETSRISPPSSSTIDWTFIVYDHRVEGDIHINKKDMDLKKGESGNYNAYGDTQGDGSMEGAVYGLFAATDVSHPDGHSGVVFQKDDLVSIATTDRNGEASFLTITQAPGHTFNYQTGAIEKRSGGFADRAPTNLYTSMGKAVSKESDIERFEGHTSGGSSISMTDSRSETASGYQKLSSNQGRDGTGESSHFYPIENNETLNGNAWIGRPLLVGADGTQYYIKELTRSEGYELSVYGKDAAHTNREAFEAGGNPSAEGTVSAGSLEVDRLKKSNTFTIKSSGATNGYQIYALGIPAGASFYETRSQIVEDPKGTHTEYISREETALAEETGAKVIINGQSVAAKAGDTITLPNGESVVVSLVSDPEYDHTAVRPDNALRYTIPTFEDKKNTEDLMEDANAALKKASFKEPDEGAPWMLIPVEGETFEEQAKSLYEGMEEAGLSVFNCLRIEDITDGNAVIRYSYRVGTSISSGIYDEARKIVLVKQPITYKIKGAEVNGYVYLSYPVDQLEDYKENSNGFLTFAKVKAGELSNKQAVFPEDLSKITLQESPERTYWVYDQGEPIRNNDGSIKKVMVEEEIQVAPGYELKDVDTPVTAVYDGTGYTIEASGGEGTETKEYRIKYNTELMEGTYTTPQEYAEYYGNISVTPKMASAGSYIESVTLRYDRTRIDSDGGTRLAPVSLQGRPIIQKVKITKNISVQADGTYEDNTYANAGGMDKYIEQGGGTKDNAAYMKNLRFKVYLKSNLERLYRAEDGSILWQDRNGNTVDIKAYRTSFPEKAQKLYTNVDYETTPLKKDSNQAAIANPELYSYTNSYINADQNPGYTAILEKGLQKVKDEAGNDREISGYNYEKFFDGIKVANEDKWDRTDKGSTSFKPFAWIKQLLFGTGGGQKEYPAIHNNSDMKNNISTSPKAESNSQRSDHVRQFAITWYLDDEVAKLVKQNPAGEREGAFEQKKYPDELYDKALSEAIKKAENYLKPFFSYDLDEIYSIHWDSEEEGGKDKDTTTLSADQEDAEAGYCYGVSEYLPYGTYVAVEQQPFNKELGDLFNKHYKTDAPKEIELPAVYEGGKAGSDQTPEAMSHYYNYNASDSVAALSSKYHIRFNEEWPGENGEDKRKYVIRAHSRLGDYEIYPYGLDLQAISGTSPGDPSGKGHFTITQEKNDPGKDYYNTLVHPKEAGGSSNSHYLADDGNTGKRTPNGSTYENDGVEKIYRYGSISEDKQIYDQVAFPAESGVVYQDHVTAMEGMQTAYNGKYASMLVPWSMTEPANEQTDAVQNQNGTPSYKGYGYRKFTNTFYKSRLRIEKLDSETGENILHDGAIFALYAASREDGETMDGLVKFYETDTRIKGSKEFLEAMGAQTINNSGLLGETGQTLWTGIVPAGTPTCEEAKQVILSDQEGRRTGQFEAFTTIRDGLQAKEEDNGKTEYQDQNTGYLVTPQPLGAGTYVLCEIKPPAGYVRTKPVAIEIYSDQTTYYLDGNRDERVAAAIYENQGEDGTVKEDTARVYVANTPVRLEVSKIKDSAQTVTYQTETRVEGTGLELKQRYGAENLEFGYKNGTYLGYGWFKGTLESLMARKEAGEDVEPVYLNGVFAGYGLVSRPLDTADDKNRYAAGAKMALYDAIEVKENGDSGDYGYDGVEVTRDRNNNVQSIIVKKGYAGTTVEFINKQDQEGSLLGETGEGTWTYQTVDREDTDILFYSLADLTVTEAGADGTVYGYDRNSNKVSVKNRESIFVLKAGNPVFELAGGDLTKVRYTKADKLLTLPSETTLYHLDSEGNRDAFVNPSTGMAYTRSSETDPKDNNKLMVWPVKLSKNKTGAIIAREKIRTFRIATMNADTDQEYTTGTYQGNTFQKSMNPVFNSHGLPEYYQKSNETYKKGDPIYDIDGDYVRYKYDDLLEAFNRVAYRINHKAERDAIGEDEDITDDPKLYYRQGEAWIMENTWITGETYPNDPFQSEKSVGQADMLKRVIPGTYIMEEVKAPSGYQKGFPQGITVTEHREVQTASMEDPKIKVEITKTDSSSQYRIPVISDYDQGSDYKSSLIVTEPKGTYSYQQITGAHLVLYKAKRVSTTDSNTYPKGYYLVKAEDKPAEWTVENTEDNAPVRIVADWITDGKAKYFEGIPAGDYILEETEAASGYARTSMEITVKAAGDIQTFDLTNDHTKLEIYKYYLDSKGNKSLLPNDHAAGLTLYEAKTGQDGTILMEGGKPQYDESKKVGEWTTDNLSDYTELTEKSTKFADRIKSFLGITDNKSSFLTDFEAAYREKGEELTYLTWYTKSGMRSAERTGSISTGKGESMTQTWTTDTGAAIRITIYRNVTNGVLDTDGKLPLIFEYQFNYKEYDGIKSYDTLEGMHRFDYLPLNVEANGKKIGAYVLVEEKVPDGFEPADPKAITLTETGAVQRVSLQNEEKFINVLKVVTDGTDQYAAEGAELALYRADEDGNFIKDENHFVETWISGLDGRYTKEDQFNDKIIDGFQVGDLKPHRISKVAYGTYYILEVTPPAYMQKADPVKIEVGAEKIPVYHFTNYPTVGALEINKKASDTTEGLENARFKVTNQETGVIWYMTTGTKGNAVLRDLPVGKVQTDGTIKAYTYTVEEISPPDYYQITAGVKKFQFDGAESGTEVKYSYEVLNNPTEIQFRKTDFNTGIAVKGAEIAVYEAAVVDGEYQKNGGAIATVVSGENGFILKKKLKANQVYIMEELKAPAGYALSKPVIFTVNKAGTGIKNVSNNFNVLKLASDNGAIEALTITGRVPVKVYTVIKDLDTGYELPALIGTGENQRVTVRDGITEGHLYEITEYTKYSDGRSEKSFKETRRIYFNENGDYTLPSRTYLGTRQELKDGNGNILASWAVNNDNHDYTILNPVIKEVPIAKVTSSIGANHGAVKTGSVIKYSITYTNTYDKPTDVHIKAVLTDGLEYLRSTDYGTERNGIITWNLTDVAAHESGTVDVVVVVNGETGSQAKAWFETRVNAVSKRSVLSNPIVPDGSITIINKLTGTGIPSSAGHAANQPDTFTYRVRLTDQNGAILSGYQAFKGSLEGRIKGEGTITLSGDGYITFTGLPYGTRYEIRQEPADDYELEGEIRSGEIQKTLQNAVFINNRDDYTIREILTAGGNYCLTETTEYSDKNSNTSGIYRFTINNLGMVDNLDLEDRPVKLNFLKVSRETGQIITGGHYSLIDAISNKVLYEFTMTEAKLVEIPSQLINSGQPYIVREDIAPDGYSYENDILFIADNAGISETIVMEDKQTEVYIQKTDEETGTILSGGRFTLLEKDTGKLIKSFTFEGQQILIKGQLIAGKSYELIEEEPPAGYAYSEKIEFMVPREPTKLTVTMKDKKTTIFIKKTARAHANGTPSEAEYLLPGNILQILNEDKSPAKAIRNSDTYKIGEELIFTTTEEMKVIKGQLLAGHQYWIHEVKPAKGYSYGEDVPFTVSLDGKFDEVLMVNDETHVILSKKSIKDQNELPGNLMSIRDQNGAIIERWISTQEPHHIFGKLAAGESYFLCEDKPQKGYAYAESVLFTVEMQNEITPVEMVNDTTKIKIHKVDSKGRQLKGAVLRIVNMQGKVIIPDFTTGPTETIIEGQLEAGEKYILKEIEPPEGYQFSEPVEFSVPRANIVADVFMTDLKTPGKTGGDPIPLPPPPQPDPPNEPSKVGKVTAFYQKVPLNPSWLELIYGKKGKIKGEKTGDHFSFLIWTMGVFISLTGTIITLKIGKQKKNKKGQTENVIGTTSK</sequence>
<dbReference type="Pfam" id="PF24547">
    <property type="entry name" value="DUF7601"/>
    <property type="match status" value="1"/>
</dbReference>
<feature type="compositionally biased region" description="Basic and acidic residues" evidence="1">
    <location>
        <begin position="772"/>
        <end position="785"/>
    </location>
</feature>
<dbReference type="Pfam" id="PF17802">
    <property type="entry name" value="SpaA"/>
    <property type="match status" value="6"/>
</dbReference>
<feature type="transmembrane region" description="Helical" evidence="2">
    <location>
        <begin position="4634"/>
        <end position="4654"/>
    </location>
</feature>
<feature type="compositionally biased region" description="Low complexity" evidence="1">
    <location>
        <begin position="935"/>
        <end position="951"/>
    </location>
</feature>
<evidence type="ECO:0000259" key="3">
    <source>
        <dbReference type="Pfam" id="PF17802"/>
    </source>
</evidence>
<feature type="region of interest" description="Disordered" evidence="1">
    <location>
        <begin position="931"/>
        <end position="951"/>
    </location>
</feature>
<feature type="domain" description="SpaA-like prealbumin fold" evidence="3">
    <location>
        <begin position="4194"/>
        <end position="4282"/>
    </location>
</feature>
<name>A0ABY7ADD8_9FIRM</name>
<keyword evidence="6" id="KW-1185">Reference proteome</keyword>
<protein>
    <submittedName>
        <fullName evidence="5">SpaA isopeptide-forming pilin-related protein</fullName>
    </submittedName>
</protein>
<evidence type="ECO:0000256" key="2">
    <source>
        <dbReference type="SAM" id="Phobius"/>
    </source>
</evidence>
<feature type="domain" description="SpaA-like prealbumin fold" evidence="3">
    <location>
        <begin position="3036"/>
        <end position="3106"/>
    </location>
</feature>
<feature type="compositionally biased region" description="Acidic residues" evidence="1">
    <location>
        <begin position="786"/>
        <end position="799"/>
    </location>
</feature>
<gene>
    <name evidence="5" type="ORF">OW255_18600</name>
</gene>
<dbReference type="Gene3D" id="2.60.40.10">
    <property type="entry name" value="Immunoglobulins"/>
    <property type="match status" value="9"/>
</dbReference>
<reference evidence="5" key="1">
    <citation type="submission" date="2022-11" db="EMBL/GenBank/DDBJ databases">
        <title>Lacrimispora xylanolytica sy1, complete genome.</title>
        <authorList>
            <person name="Choi S."/>
        </authorList>
    </citation>
    <scope>NUCLEOTIDE SEQUENCE</scope>
    <source>
        <strain evidence="5">Sy1</strain>
    </source>
</reference>
<dbReference type="Gene3D" id="2.60.40.1140">
    <property type="entry name" value="Collagen-binding surface protein Cna, B-type domain"/>
    <property type="match status" value="1"/>
</dbReference>
<proteinExistence type="predicted"/>
<feature type="region of interest" description="Disordered" evidence="1">
    <location>
        <begin position="472"/>
        <end position="552"/>
    </location>
</feature>
<feature type="region of interest" description="Disordered" evidence="1">
    <location>
        <begin position="4573"/>
        <end position="4597"/>
    </location>
</feature>
<feature type="domain" description="SpaA-like prealbumin fold" evidence="3">
    <location>
        <begin position="3479"/>
        <end position="3566"/>
    </location>
</feature>
<feature type="domain" description="SpaA-like prealbumin fold" evidence="3">
    <location>
        <begin position="3583"/>
        <end position="3676"/>
    </location>
</feature>
<feature type="compositionally biased region" description="Basic and acidic residues" evidence="1">
    <location>
        <begin position="800"/>
        <end position="814"/>
    </location>
</feature>
<feature type="domain" description="SpaA-like prealbumin fold" evidence="3">
    <location>
        <begin position="4484"/>
        <end position="4568"/>
    </location>
</feature>
<dbReference type="InterPro" id="IPR013783">
    <property type="entry name" value="Ig-like_fold"/>
</dbReference>
<feature type="region of interest" description="Disordered" evidence="1">
    <location>
        <begin position="1842"/>
        <end position="1865"/>
    </location>
</feature>
<accession>A0ABY7ADD8</accession>
<keyword evidence="2" id="KW-0472">Membrane</keyword>
<feature type="compositionally biased region" description="Low complexity" evidence="1">
    <location>
        <begin position="824"/>
        <end position="842"/>
    </location>
</feature>
<feature type="region of interest" description="Disordered" evidence="1">
    <location>
        <begin position="2088"/>
        <end position="2110"/>
    </location>
</feature>
<feature type="compositionally biased region" description="Polar residues" evidence="1">
    <location>
        <begin position="1843"/>
        <end position="1863"/>
    </location>
</feature>
<feature type="compositionally biased region" description="Acidic residues" evidence="1">
    <location>
        <begin position="843"/>
        <end position="854"/>
    </location>
</feature>
<dbReference type="Proteomes" id="UP001163115">
    <property type="component" value="Chromosome"/>
</dbReference>
<dbReference type="InterPro" id="IPR055382">
    <property type="entry name" value="DUF7601"/>
</dbReference>
<feature type="domain" description="DUF7601" evidence="4">
    <location>
        <begin position="3951"/>
        <end position="4047"/>
    </location>
</feature>
<keyword evidence="2" id="KW-0812">Transmembrane</keyword>
<feature type="region of interest" description="Disordered" evidence="1">
    <location>
        <begin position="772"/>
        <end position="869"/>
    </location>
</feature>
<feature type="compositionally biased region" description="Polar residues" evidence="1">
    <location>
        <begin position="1100"/>
        <end position="1132"/>
    </location>
</feature>
<dbReference type="EMBL" id="CP113524">
    <property type="protein sequence ID" value="WAJ23547.1"/>
    <property type="molecule type" value="Genomic_DNA"/>
</dbReference>
<feature type="compositionally biased region" description="Polar residues" evidence="1">
    <location>
        <begin position="507"/>
        <end position="541"/>
    </location>
</feature>
<feature type="region of interest" description="Disordered" evidence="1">
    <location>
        <begin position="1094"/>
        <end position="1135"/>
    </location>
</feature>
<evidence type="ECO:0000256" key="1">
    <source>
        <dbReference type="SAM" id="MobiDB-lite"/>
    </source>
</evidence>
<feature type="compositionally biased region" description="Pro residues" evidence="1">
    <location>
        <begin position="4581"/>
        <end position="4594"/>
    </location>
</feature>
<feature type="domain" description="SpaA-like prealbumin fold" evidence="3">
    <location>
        <begin position="4395"/>
        <end position="4481"/>
    </location>
</feature>
<evidence type="ECO:0000313" key="5">
    <source>
        <dbReference type="EMBL" id="WAJ23547.1"/>
    </source>
</evidence>
<feature type="region of interest" description="Disordered" evidence="1">
    <location>
        <begin position="2122"/>
        <end position="2149"/>
    </location>
</feature>
<feature type="compositionally biased region" description="Polar residues" evidence="1">
    <location>
        <begin position="483"/>
        <end position="492"/>
    </location>
</feature>
<keyword evidence="2" id="KW-1133">Transmembrane helix</keyword>
<evidence type="ECO:0000313" key="6">
    <source>
        <dbReference type="Proteomes" id="UP001163115"/>
    </source>
</evidence>
<organism evidence="5 6">
    <name type="scientific">Lacrimispora xylanolytica</name>
    <dbReference type="NCBI Taxonomy" id="29375"/>
    <lineage>
        <taxon>Bacteria</taxon>
        <taxon>Bacillati</taxon>
        <taxon>Bacillota</taxon>
        <taxon>Clostridia</taxon>
        <taxon>Lachnospirales</taxon>
        <taxon>Lachnospiraceae</taxon>
        <taxon>Lacrimispora</taxon>
    </lineage>
</organism>
<dbReference type="InterPro" id="IPR041033">
    <property type="entry name" value="SpaA_PFL_dom_1"/>
</dbReference>